<dbReference type="GeneID" id="108982872"/>
<dbReference type="KEGG" id="jre:108982872"/>
<protein>
    <submittedName>
        <fullName evidence="2">Protein SENESCENCE-ASSOCIATED GENE 21, mitochondrial-like</fullName>
    </submittedName>
</protein>
<dbReference type="PANTHER" id="PTHR33509">
    <property type="entry name" value="LATE EMBRYOGENIS ABUNDANT PROTEIN 2-RELATED"/>
    <property type="match status" value="1"/>
</dbReference>
<name>A0A2I4DRW1_JUGRE</name>
<dbReference type="Pfam" id="PF03242">
    <property type="entry name" value="LEA_3a"/>
    <property type="match status" value="1"/>
</dbReference>
<evidence type="ECO:0000313" key="2">
    <source>
        <dbReference type="RefSeq" id="XP_018809888.1"/>
    </source>
</evidence>
<keyword evidence="1" id="KW-1185">Reference proteome</keyword>
<sequence length="91" mass="10291">MAKVPMINTLLLMISRRSYSVGAENASHVQPVMTAMRNAAESGSAVATEQTKDQIFWMRHPKSGNWIPETHFDEIDVAELREKLLPKKKKP</sequence>
<dbReference type="AlphaFoldDB" id="A0A2I4DRW1"/>
<gene>
    <name evidence="2" type="primary">LOC108982872</name>
</gene>
<dbReference type="InParanoid" id="A0A2I4DRW1"/>
<accession>A0A2I4DRW1</accession>
<evidence type="ECO:0000313" key="1">
    <source>
        <dbReference type="Proteomes" id="UP000235220"/>
    </source>
</evidence>
<dbReference type="PANTHER" id="PTHR33509:SF21">
    <property type="entry name" value="OS02G0564600 PROTEIN"/>
    <property type="match status" value="1"/>
</dbReference>
<proteinExistence type="predicted"/>
<dbReference type="InterPro" id="IPR004926">
    <property type="entry name" value="LEA_3a"/>
</dbReference>
<reference evidence="2" key="1">
    <citation type="submission" date="2025-08" db="UniProtKB">
        <authorList>
            <consortium name="RefSeq"/>
        </authorList>
    </citation>
    <scope>IDENTIFICATION</scope>
    <source>
        <tissue evidence="2">Leaves</tissue>
    </source>
</reference>
<dbReference type="OrthoDB" id="780319at2759"/>
<dbReference type="RefSeq" id="XP_018809888.1">
    <property type="nucleotide sequence ID" value="XM_018954343.2"/>
</dbReference>
<dbReference type="Proteomes" id="UP000235220">
    <property type="component" value="Chromosome 7"/>
</dbReference>
<organism evidence="1 2">
    <name type="scientific">Juglans regia</name>
    <name type="common">English walnut</name>
    <dbReference type="NCBI Taxonomy" id="51240"/>
    <lineage>
        <taxon>Eukaryota</taxon>
        <taxon>Viridiplantae</taxon>
        <taxon>Streptophyta</taxon>
        <taxon>Embryophyta</taxon>
        <taxon>Tracheophyta</taxon>
        <taxon>Spermatophyta</taxon>
        <taxon>Magnoliopsida</taxon>
        <taxon>eudicotyledons</taxon>
        <taxon>Gunneridae</taxon>
        <taxon>Pentapetalae</taxon>
        <taxon>rosids</taxon>
        <taxon>fabids</taxon>
        <taxon>Fagales</taxon>
        <taxon>Juglandaceae</taxon>
        <taxon>Juglans</taxon>
    </lineage>
</organism>